<keyword evidence="5" id="KW-1185">Reference proteome</keyword>
<evidence type="ECO:0000256" key="1">
    <source>
        <dbReference type="SAM" id="Phobius"/>
    </source>
</evidence>
<organism evidence="2 4">
    <name type="scientific">Bacillus canaveralius</name>
    <dbReference type="NCBI Taxonomy" id="1403243"/>
    <lineage>
        <taxon>Bacteria</taxon>
        <taxon>Bacillati</taxon>
        <taxon>Bacillota</taxon>
        <taxon>Bacilli</taxon>
        <taxon>Bacillales</taxon>
        <taxon>Bacillaceae</taxon>
        <taxon>Bacillus</taxon>
    </lineage>
</organism>
<evidence type="ECO:0000313" key="5">
    <source>
        <dbReference type="Proteomes" id="UP000235114"/>
    </source>
</evidence>
<dbReference type="Proteomes" id="UP000234951">
    <property type="component" value="Unassembled WGS sequence"/>
</dbReference>
<reference evidence="3 5" key="2">
    <citation type="submission" date="2017-12" db="EMBL/GenBank/DDBJ databases">
        <title>Comparative Functional Genomics of Dry Heat Resistant strains isolated from the Viking Spacecraft.</title>
        <authorList>
            <person name="Seuylemezian A."/>
            <person name="Cooper K."/>
            <person name="Vaishampayan P."/>
        </authorList>
    </citation>
    <scope>NUCLEOTIDE SEQUENCE [LARGE SCALE GENOMIC DNA]</scope>
    <source>
        <strain evidence="3 5">ATCC 29669</strain>
    </source>
</reference>
<evidence type="ECO:0000313" key="3">
    <source>
        <dbReference type="EMBL" id="PLS00822.1"/>
    </source>
</evidence>
<dbReference type="OrthoDB" id="2943652at2"/>
<protein>
    <submittedName>
        <fullName evidence="2">Uncharacterized protein</fullName>
    </submittedName>
</protein>
<keyword evidence="1" id="KW-0472">Membrane</keyword>
<reference evidence="2 4" key="1">
    <citation type="submission" date="2017-11" db="EMBL/GenBank/DDBJ databases">
        <title>Comparitive Functional Genomics of Dry Heat Resistant strains isolated from the Viking Spacecraft.</title>
        <authorList>
            <person name="Seuylemezian A."/>
            <person name="Cooper K."/>
            <person name="Vaishampayan P."/>
        </authorList>
    </citation>
    <scope>NUCLEOTIDE SEQUENCE [LARGE SCALE GENOMIC DNA]</scope>
    <source>
        <strain evidence="2 4">M4.6</strain>
    </source>
</reference>
<comment type="caution">
    <text evidence="2">The sequence shown here is derived from an EMBL/GenBank/DDBJ whole genome shotgun (WGS) entry which is preliminary data.</text>
</comment>
<feature type="transmembrane region" description="Helical" evidence="1">
    <location>
        <begin position="36"/>
        <end position="56"/>
    </location>
</feature>
<sequence length="100" mass="11423">MKVFAVFLYVFMALLWILGGLMHLWTVYIAYTIGGWFWGLVSLFFPVISEIVLAFVSWGNSGFQAPYIQWLIVLVVLWIVYYVVAGMASGVEARTQKYQG</sequence>
<gene>
    <name evidence="2" type="ORF">CU635_06255</name>
    <name evidence="3" type="ORF">CVD25_01145</name>
</gene>
<feature type="transmembrane region" description="Helical" evidence="1">
    <location>
        <begin position="6"/>
        <end position="29"/>
    </location>
</feature>
<keyword evidence="1" id="KW-0812">Transmembrane</keyword>
<name>A0A2N5GPN4_9BACI</name>
<evidence type="ECO:0000313" key="2">
    <source>
        <dbReference type="EMBL" id="PLR84670.1"/>
    </source>
</evidence>
<dbReference type="EMBL" id="PGVD01000003">
    <property type="protein sequence ID" value="PLS00822.1"/>
    <property type="molecule type" value="Genomic_DNA"/>
</dbReference>
<proteinExistence type="predicted"/>
<accession>A0A2N5GPN4</accession>
<evidence type="ECO:0000313" key="4">
    <source>
        <dbReference type="Proteomes" id="UP000234951"/>
    </source>
</evidence>
<dbReference type="Proteomes" id="UP000235114">
    <property type="component" value="Unassembled WGS sequence"/>
</dbReference>
<keyword evidence="1" id="KW-1133">Transmembrane helix</keyword>
<feature type="transmembrane region" description="Helical" evidence="1">
    <location>
        <begin position="68"/>
        <end position="91"/>
    </location>
</feature>
<dbReference type="AlphaFoldDB" id="A0A2N5GPN4"/>
<dbReference type="EMBL" id="PGVA01000012">
    <property type="protein sequence ID" value="PLR84670.1"/>
    <property type="molecule type" value="Genomic_DNA"/>
</dbReference>
<dbReference type="RefSeq" id="WP_101576319.1">
    <property type="nucleotide sequence ID" value="NZ_PGVA01000012.1"/>
</dbReference>